<dbReference type="RefSeq" id="WP_261614741.1">
    <property type="nucleotide sequence ID" value="NZ_JALIDZ010000002.1"/>
</dbReference>
<dbReference type="Pfam" id="PF06568">
    <property type="entry name" value="YjiS-like"/>
    <property type="match status" value="1"/>
</dbReference>
<dbReference type="EMBL" id="JALIDZ010000002">
    <property type="protein sequence ID" value="MCT8971171.1"/>
    <property type="molecule type" value="Genomic_DNA"/>
</dbReference>
<evidence type="ECO:0000313" key="2">
    <source>
        <dbReference type="EMBL" id="MCT8971171.1"/>
    </source>
</evidence>
<dbReference type="InterPro" id="IPR009506">
    <property type="entry name" value="YjiS-like"/>
</dbReference>
<proteinExistence type="predicted"/>
<reference evidence="2 3" key="1">
    <citation type="submission" date="2022-04" db="EMBL/GenBank/DDBJ databases">
        <authorList>
            <person name="Ye Y.-Q."/>
            <person name="Du Z.-J."/>
        </authorList>
    </citation>
    <scope>NUCLEOTIDE SEQUENCE [LARGE SCALE GENOMIC DNA]</scope>
    <source>
        <strain evidence="2 3">A6E488</strain>
    </source>
</reference>
<dbReference type="Proteomes" id="UP001320898">
    <property type="component" value="Unassembled WGS sequence"/>
</dbReference>
<evidence type="ECO:0000313" key="3">
    <source>
        <dbReference type="Proteomes" id="UP001320898"/>
    </source>
</evidence>
<organism evidence="2 3">
    <name type="scientific">Microbaculum marinisediminis</name>
    <dbReference type="NCBI Taxonomy" id="2931392"/>
    <lineage>
        <taxon>Bacteria</taxon>
        <taxon>Pseudomonadati</taxon>
        <taxon>Pseudomonadota</taxon>
        <taxon>Alphaproteobacteria</taxon>
        <taxon>Hyphomicrobiales</taxon>
        <taxon>Tepidamorphaceae</taxon>
        <taxon>Microbaculum</taxon>
    </lineage>
</organism>
<keyword evidence="3" id="KW-1185">Reference proteome</keyword>
<name>A0AAW5QT08_9HYPH</name>
<feature type="domain" description="YjiS-like" evidence="1">
    <location>
        <begin position="39"/>
        <end position="70"/>
    </location>
</feature>
<evidence type="ECO:0000259" key="1">
    <source>
        <dbReference type="Pfam" id="PF06568"/>
    </source>
</evidence>
<dbReference type="AlphaFoldDB" id="A0AAW5QT08"/>
<sequence length="102" mass="11720">MSTYQNSASPCCEAVARPNFRTGFLSLATSVLHGLRRRIERRQQRRTFMTMAALDDRILDDIGLTRRDIEYAAGLPMQINASLAVRQIAADRRAAERRIRRR</sequence>
<protein>
    <submittedName>
        <fullName evidence="2">DUF1127 domain-containing protein</fullName>
    </submittedName>
</protein>
<comment type="caution">
    <text evidence="2">The sequence shown here is derived from an EMBL/GenBank/DDBJ whole genome shotgun (WGS) entry which is preliminary data.</text>
</comment>
<gene>
    <name evidence="2" type="ORF">MUB46_04785</name>
</gene>
<accession>A0AAW5QT08</accession>